<comment type="caution">
    <text evidence="8">The sequence shown here is derived from an EMBL/GenBank/DDBJ whole genome shotgun (WGS) entry which is preliminary data.</text>
</comment>
<name>A0ABQ9IYU0_9CUCU</name>
<comment type="subcellular location">
    <subcellularLocation>
        <location evidence="1">Membrane</location>
        <topology evidence="1">Multi-pass membrane protein</topology>
    </subcellularLocation>
</comment>
<dbReference type="PANTHER" id="PTHR12316">
    <property type="entry name" value="NINJURIN-RELATED"/>
    <property type="match status" value="1"/>
</dbReference>
<dbReference type="PANTHER" id="PTHR12316:SF17">
    <property type="entry name" value="NINJURIN C, ISOFORM D"/>
    <property type="match status" value="1"/>
</dbReference>
<evidence type="ECO:0000313" key="8">
    <source>
        <dbReference type="EMBL" id="KAJ8969458.1"/>
    </source>
</evidence>
<feature type="transmembrane region" description="Helical" evidence="7">
    <location>
        <begin position="66"/>
        <end position="94"/>
    </location>
</feature>
<keyword evidence="9" id="KW-1185">Reference proteome</keyword>
<proteinExistence type="inferred from homology"/>
<comment type="similarity">
    <text evidence="2">Belongs to the ninjurin family.</text>
</comment>
<evidence type="ECO:0008006" key="10">
    <source>
        <dbReference type="Google" id="ProtNLM"/>
    </source>
</evidence>
<feature type="transmembrane region" description="Helical" evidence="7">
    <location>
        <begin position="106"/>
        <end position="131"/>
    </location>
</feature>
<evidence type="ECO:0000256" key="6">
    <source>
        <dbReference type="ARBA" id="ARBA00023136"/>
    </source>
</evidence>
<feature type="transmembrane region" description="Helical" evidence="7">
    <location>
        <begin position="195"/>
        <end position="214"/>
    </location>
</feature>
<evidence type="ECO:0000256" key="5">
    <source>
        <dbReference type="ARBA" id="ARBA00022989"/>
    </source>
</evidence>
<dbReference type="Proteomes" id="UP001162164">
    <property type="component" value="Unassembled WGS sequence"/>
</dbReference>
<keyword evidence="6 7" id="KW-0472">Membrane</keyword>
<gene>
    <name evidence="8" type="ORF">NQ317_008790</name>
</gene>
<evidence type="ECO:0000256" key="7">
    <source>
        <dbReference type="SAM" id="Phobius"/>
    </source>
</evidence>
<sequence length="289" mass="31783">MERDMPTAENIEIDGNAVYKAIKKSMDLNKYATKKTIAQGLLDVALLTANASQLKYVLQVGEQHEFYTLMLSLITISIVLQLIVAIMFVIIGGLNVQKQTDHKAAIVLNDIILIFVFFISIINIIISGFGLDYSSHPLRLLDSHDKEGERLVSHPNVVHCILLYIAESEWEGVTAALLSVIVAILRVSTDEKLDMLAWILNHISLGFVTAALFSDIIKMNFGLDPAIAVNVIQACICILLGSSLNINKEGDHPNANKANNVILCANIVIMAVNILINAFEMKEAEQSKT</sequence>
<keyword evidence="5 7" id="KW-1133">Transmembrane helix</keyword>
<evidence type="ECO:0000256" key="1">
    <source>
        <dbReference type="ARBA" id="ARBA00004141"/>
    </source>
</evidence>
<evidence type="ECO:0000313" key="9">
    <source>
        <dbReference type="Proteomes" id="UP001162164"/>
    </source>
</evidence>
<evidence type="ECO:0000256" key="4">
    <source>
        <dbReference type="ARBA" id="ARBA00022889"/>
    </source>
</evidence>
<evidence type="ECO:0000256" key="2">
    <source>
        <dbReference type="ARBA" id="ARBA00008141"/>
    </source>
</evidence>
<dbReference type="EMBL" id="JAPWTJ010001798">
    <property type="protein sequence ID" value="KAJ8969458.1"/>
    <property type="molecule type" value="Genomic_DNA"/>
</dbReference>
<reference evidence="8" key="1">
    <citation type="journal article" date="2023" name="Insect Mol. Biol.">
        <title>Genome sequencing provides insights into the evolution of gene families encoding plant cell wall-degrading enzymes in longhorned beetles.</title>
        <authorList>
            <person name="Shin N.R."/>
            <person name="Okamura Y."/>
            <person name="Kirsch R."/>
            <person name="Pauchet Y."/>
        </authorList>
    </citation>
    <scope>NUCLEOTIDE SEQUENCE</scope>
    <source>
        <strain evidence="8">MMC_N1</strain>
    </source>
</reference>
<protein>
    <recommendedName>
        <fullName evidence="10">Ninjurin-1</fullName>
    </recommendedName>
</protein>
<dbReference type="InterPro" id="IPR007007">
    <property type="entry name" value="Ninjurin"/>
</dbReference>
<feature type="transmembrane region" description="Helical" evidence="7">
    <location>
        <begin position="258"/>
        <end position="279"/>
    </location>
</feature>
<keyword evidence="3 7" id="KW-0812">Transmembrane</keyword>
<accession>A0ABQ9IYU0</accession>
<feature type="transmembrane region" description="Helical" evidence="7">
    <location>
        <begin position="226"/>
        <end position="246"/>
    </location>
</feature>
<evidence type="ECO:0000256" key="3">
    <source>
        <dbReference type="ARBA" id="ARBA00022692"/>
    </source>
</evidence>
<organism evidence="8 9">
    <name type="scientific">Molorchus minor</name>
    <dbReference type="NCBI Taxonomy" id="1323400"/>
    <lineage>
        <taxon>Eukaryota</taxon>
        <taxon>Metazoa</taxon>
        <taxon>Ecdysozoa</taxon>
        <taxon>Arthropoda</taxon>
        <taxon>Hexapoda</taxon>
        <taxon>Insecta</taxon>
        <taxon>Pterygota</taxon>
        <taxon>Neoptera</taxon>
        <taxon>Endopterygota</taxon>
        <taxon>Coleoptera</taxon>
        <taxon>Polyphaga</taxon>
        <taxon>Cucujiformia</taxon>
        <taxon>Chrysomeloidea</taxon>
        <taxon>Cerambycidae</taxon>
        <taxon>Lamiinae</taxon>
        <taxon>Monochamini</taxon>
        <taxon>Molorchus</taxon>
    </lineage>
</organism>
<keyword evidence="4" id="KW-0130">Cell adhesion</keyword>
<dbReference type="Pfam" id="PF04923">
    <property type="entry name" value="Ninjurin"/>
    <property type="match status" value="1"/>
</dbReference>